<evidence type="ECO:0000313" key="11">
    <source>
        <dbReference type="Proteomes" id="UP000827724"/>
    </source>
</evidence>
<feature type="region of interest" description="Disordered" evidence="8">
    <location>
        <begin position="445"/>
        <end position="467"/>
    </location>
</feature>
<gene>
    <name evidence="10" type="ORF">Trco_003321</name>
</gene>
<keyword evidence="7" id="KW-0503">Monooxygenase</keyword>
<evidence type="ECO:0000256" key="3">
    <source>
        <dbReference type="ARBA" id="ARBA00022617"/>
    </source>
</evidence>
<dbReference type="Proteomes" id="UP000827724">
    <property type="component" value="Unassembled WGS sequence"/>
</dbReference>
<evidence type="ECO:0000256" key="5">
    <source>
        <dbReference type="ARBA" id="ARBA00023002"/>
    </source>
</evidence>
<keyword evidence="9" id="KW-1133">Transmembrane helix</keyword>
<comment type="similarity">
    <text evidence="2">Belongs to the cytochrome P450 family.</text>
</comment>
<organism evidence="10 11">
    <name type="scientific">Trichoderma cornu-damae</name>
    <dbReference type="NCBI Taxonomy" id="654480"/>
    <lineage>
        <taxon>Eukaryota</taxon>
        <taxon>Fungi</taxon>
        <taxon>Dikarya</taxon>
        <taxon>Ascomycota</taxon>
        <taxon>Pezizomycotina</taxon>
        <taxon>Sordariomycetes</taxon>
        <taxon>Hypocreomycetidae</taxon>
        <taxon>Hypocreales</taxon>
        <taxon>Hypocreaceae</taxon>
        <taxon>Trichoderma</taxon>
    </lineage>
</organism>
<evidence type="ECO:0000256" key="8">
    <source>
        <dbReference type="SAM" id="MobiDB-lite"/>
    </source>
</evidence>
<dbReference type="PANTHER" id="PTHR46206:SF1">
    <property type="entry name" value="P450, PUTATIVE (EUROFUNG)-RELATED"/>
    <property type="match status" value="1"/>
</dbReference>
<keyword evidence="3" id="KW-0349">Heme</keyword>
<dbReference type="InterPro" id="IPR001128">
    <property type="entry name" value="Cyt_P450"/>
</dbReference>
<dbReference type="GO" id="GO:0020037">
    <property type="term" value="F:heme binding"/>
    <property type="evidence" value="ECO:0007669"/>
    <property type="project" value="InterPro"/>
</dbReference>
<evidence type="ECO:0000256" key="4">
    <source>
        <dbReference type="ARBA" id="ARBA00022723"/>
    </source>
</evidence>
<evidence type="ECO:0000256" key="1">
    <source>
        <dbReference type="ARBA" id="ARBA00001971"/>
    </source>
</evidence>
<keyword evidence="9" id="KW-0472">Membrane</keyword>
<keyword evidence="11" id="KW-1185">Reference proteome</keyword>
<comment type="cofactor">
    <cofactor evidence="1">
        <name>heme</name>
        <dbReference type="ChEBI" id="CHEBI:30413"/>
    </cofactor>
</comment>
<keyword evidence="9" id="KW-0812">Transmembrane</keyword>
<protein>
    <submittedName>
        <fullName evidence="10">Cytochrome p450</fullName>
    </submittedName>
</protein>
<evidence type="ECO:0000313" key="10">
    <source>
        <dbReference type="EMBL" id="KAH6609975.1"/>
    </source>
</evidence>
<evidence type="ECO:0000256" key="2">
    <source>
        <dbReference type="ARBA" id="ARBA00010617"/>
    </source>
</evidence>
<comment type="caution">
    <text evidence="10">The sequence shown here is derived from an EMBL/GenBank/DDBJ whole genome shotgun (WGS) entry which is preliminary data.</text>
</comment>
<evidence type="ECO:0000256" key="7">
    <source>
        <dbReference type="ARBA" id="ARBA00023033"/>
    </source>
</evidence>
<feature type="transmembrane region" description="Helical" evidence="9">
    <location>
        <begin position="7"/>
        <end position="29"/>
    </location>
</feature>
<dbReference type="InterPro" id="IPR036396">
    <property type="entry name" value="Cyt_P450_sf"/>
</dbReference>
<dbReference type="SUPFAM" id="SSF48264">
    <property type="entry name" value="Cytochrome P450"/>
    <property type="match status" value="1"/>
</dbReference>
<dbReference type="GO" id="GO:0005506">
    <property type="term" value="F:iron ion binding"/>
    <property type="evidence" value="ECO:0007669"/>
    <property type="project" value="InterPro"/>
</dbReference>
<dbReference type="Gene3D" id="1.10.630.10">
    <property type="entry name" value="Cytochrome P450"/>
    <property type="match status" value="1"/>
</dbReference>
<keyword evidence="5" id="KW-0560">Oxidoreductase</keyword>
<accession>A0A9P8QUJ5</accession>
<dbReference type="EMBL" id="JAIWOZ010000002">
    <property type="protein sequence ID" value="KAH6609975.1"/>
    <property type="molecule type" value="Genomic_DNA"/>
</dbReference>
<dbReference type="GO" id="GO:0016705">
    <property type="term" value="F:oxidoreductase activity, acting on paired donors, with incorporation or reduction of molecular oxygen"/>
    <property type="evidence" value="ECO:0007669"/>
    <property type="project" value="InterPro"/>
</dbReference>
<dbReference type="CDD" id="cd11041">
    <property type="entry name" value="CYP503A1-like"/>
    <property type="match status" value="1"/>
</dbReference>
<keyword evidence="6" id="KW-0408">Iron</keyword>
<dbReference type="Pfam" id="PF00067">
    <property type="entry name" value="p450"/>
    <property type="match status" value="1"/>
</dbReference>
<reference evidence="10" key="1">
    <citation type="submission" date="2021-08" db="EMBL/GenBank/DDBJ databases">
        <title>Chromosome-Level Trichoderma cornu-damae using Hi-C Data.</title>
        <authorList>
            <person name="Kim C.S."/>
        </authorList>
    </citation>
    <scope>NUCLEOTIDE SEQUENCE</scope>
    <source>
        <strain evidence="10">KA19-0412C</strain>
    </source>
</reference>
<proteinExistence type="inferred from homology"/>
<dbReference type="GO" id="GO:0004497">
    <property type="term" value="F:monooxygenase activity"/>
    <property type="evidence" value="ECO:0007669"/>
    <property type="project" value="UniProtKB-KW"/>
</dbReference>
<sequence length="467" mass="53172">MALAEKLGSLTSTQIWAISALFLILSFVADFASHPHYPNEIPVMGKGRGKLNALLDSFRYITSYRRWVRNGYVKFGKKGLPFVVPTPLSRPQEVIIPRNQIAWMIDQPDNVLSSLEAHNAMLYTEYNFFGRRFSHDPFPNLILHKHLPRHLPTIIPNLDDEVQHAVSKALGNDTENWKSVKLWNLWLEIVPHVTSRLLIGPEICRNKQFIDGMVNFTNDVIRNSLLMQFLPRVLHPIVGPLLSISNHLHWHSAHIPAQPIIQKRLNAMIKKAAGDAEFKYYTPPEDYVTWFIRQALAEERTFDLDPVVLSKRLLPLEFAAIHTTVLTGQLWMQDLLASDPGSGILDILRAEINAHKPESGPWNKAAISSLVRLDSSIRESQRVSNFTVTVIERKVVSDKGLYNPDLGWTLPKGSFITANLDGTHHDMDLYENAESYDPLRYSRSREAWDAKSDEEKNSEPEEDTPGK</sequence>
<keyword evidence="4" id="KW-0479">Metal-binding</keyword>
<dbReference type="OrthoDB" id="1844152at2759"/>
<dbReference type="AlphaFoldDB" id="A0A9P8QUJ5"/>
<evidence type="ECO:0000256" key="6">
    <source>
        <dbReference type="ARBA" id="ARBA00023004"/>
    </source>
</evidence>
<name>A0A9P8QUJ5_9HYPO</name>
<dbReference type="PANTHER" id="PTHR46206">
    <property type="entry name" value="CYTOCHROME P450"/>
    <property type="match status" value="1"/>
</dbReference>
<evidence type="ECO:0000256" key="9">
    <source>
        <dbReference type="SAM" id="Phobius"/>
    </source>
</evidence>